<evidence type="ECO:0000313" key="2">
    <source>
        <dbReference type="EMBL" id="KAF5350798.1"/>
    </source>
</evidence>
<dbReference type="InterPro" id="IPR001506">
    <property type="entry name" value="Peptidase_M12A"/>
</dbReference>
<proteinExistence type="predicted"/>
<dbReference type="GO" id="GO:0004222">
    <property type="term" value="F:metalloendopeptidase activity"/>
    <property type="evidence" value="ECO:0007669"/>
    <property type="project" value="InterPro"/>
</dbReference>
<protein>
    <recommendedName>
        <fullName evidence="1">Peptidase metallopeptidase domain-containing protein</fullName>
    </recommendedName>
</protein>
<dbReference type="OrthoDB" id="5945790at2759"/>
<dbReference type="Pfam" id="PF01400">
    <property type="entry name" value="Astacin"/>
    <property type="match status" value="1"/>
</dbReference>
<comment type="caution">
    <text evidence="2">The sequence shown here is derived from an EMBL/GenBank/DDBJ whole genome shotgun (WGS) entry which is preliminary data.</text>
</comment>
<keyword evidence="3" id="KW-1185">Reference proteome</keyword>
<dbReference type="SMART" id="SM00235">
    <property type="entry name" value="ZnMc"/>
    <property type="match status" value="1"/>
</dbReference>
<name>A0A8H5D123_9AGAR</name>
<dbReference type="EMBL" id="JAACJM010000073">
    <property type="protein sequence ID" value="KAF5350798.1"/>
    <property type="molecule type" value="Genomic_DNA"/>
</dbReference>
<reference evidence="2 3" key="1">
    <citation type="journal article" date="2020" name="ISME J.">
        <title>Uncovering the hidden diversity of litter-decomposition mechanisms in mushroom-forming fungi.</title>
        <authorList>
            <person name="Floudas D."/>
            <person name="Bentzer J."/>
            <person name="Ahren D."/>
            <person name="Johansson T."/>
            <person name="Persson P."/>
            <person name="Tunlid A."/>
        </authorList>
    </citation>
    <scope>NUCLEOTIDE SEQUENCE [LARGE SCALE GENOMIC DNA]</scope>
    <source>
        <strain evidence="2 3">CBS 291.85</strain>
    </source>
</reference>
<dbReference type="Gene3D" id="3.40.390.10">
    <property type="entry name" value="Collagenase (Catalytic Domain)"/>
    <property type="match status" value="1"/>
</dbReference>
<dbReference type="InterPro" id="IPR024079">
    <property type="entry name" value="MetalloPept_cat_dom_sf"/>
</dbReference>
<feature type="domain" description="Peptidase metallopeptidase" evidence="1">
    <location>
        <begin position="109"/>
        <end position="269"/>
    </location>
</feature>
<sequence length="512" mass="56683">MEKWDLNFRMDGWNVQQTIVNLNKLSEATSGDWMPRSTYTMSNTNDHSVYKTLPSTEFSHPQLGLISPTLEIHQSRTTTMSTTAKACAPAPLIKGEAPTPSDVGHAVMSKKLWPVGETLTLFFLDGTANQKAAVLKTIAIWSTFANISFAEAPRDTAKIRVSFKTQGSWSAVGMDALKVTDKNSPTIGLGWIADDPNPSQEDAGIVLHEFGHALGMMHEHQSPLRGGMIHLKERAVYNYYRPLLNYNDNLVKSQIIDQYNLSTISNYSQLDLNSIMMYFMPADLNEEGIEVPVNTCLSKHDQAFITLNYPRKEPGPGGMPIKHALAIADVNKETSTEILDLVNNGKYLDARKKFSEYNMSVTHLKDINKDFLNSVFPVDSDSAYGIQSGIKDTMSSVVQNPLFQSVVKGIVQQVLIYHDVGNVTGPKSGEKDVLQVIGSVITNPTFGRAVKQMNDQYFPKKESELEIHSSESESDELGGDFILSSHDCDESAPIDHICLYRPMLKAGVTAKK</sequence>
<dbReference type="AlphaFoldDB" id="A0A8H5D123"/>
<dbReference type="SUPFAM" id="SSF55486">
    <property type="entry name" value="Metalloproteases ('zincins'), catalytic domain"/>
    <property type="match status" value="1"/>
</dbReference>
<dbReference type="GO" id="GO:0008270">
    <property type="term" value="F:zinc ion binding"/>
    <property type="evidence" value="ECO:0007669"/>
    <property type="project" value="InterPro"/>
</dbReference>
<evidence type="ECO:0000259" key="1">
    <source>
        <dbReference type="SMART" id="SM00235"/>
    </source>
</evidence>
<gene>
    <name evidence="2" type="ORF">D9758_010354</name>
</gene>
<accession>A0A8H5D123</accession>
<evidence type="ECO:0000313" key="3">
    <source>
        <dbReference type="Proteomes" id="UP000559256"/>
    </source>
</evidence>
<organism evidence="2 3">
    <name type="scientific">Tetrapyrgos nigripes</name>
    <dbReference type="NCBI Taxonomy" id="182062"/>
    <lineage>
        <taxon>Eukaryota</taxon>
        <taxon>Fungi</taxon>
        <taxon>Dikarya</taxon>
        <taxon>Basidiomycota</taxon>
        <taxon>Agaricomycotina</taxon>
        <taxon>Agaricomycetes</taxon>
        <taxon>Agaricomycetidae</taxon>
        <taxon>Agaricales</taxon>
        <taxon>Marasmiineae</taxon>
        <taxon>Marasmiaceae</taxon>
        <taxon>Tetrapyrgos</taxon>
    </lineage>
</organism>
<dbReference type="GO" id="GO:0006508">
    <property type="term" value="P:proteolysis"/>
    <property type="evidence" value="ECO:0007669"/>
    <property type="project" value="InterPro"/>
</dbReference>
<dbReference type="InterPro" id="IPR006026">
    <property type="entry name" value="Peptidase_Metallo"/>
</dbReference>
<dbReference type="Proteomes" id="UP000559256">
    <property type="component" value="Unassembled WGS sequence"/>
</dbReference>